<dbReference type="InterPro" id="IPR013083">
    <property type="entry name" value="Znf_RING/FYVE/PHD"/>
</dbReference>
<feature type="region of interest" description="Disordered" evidence="9">
    <location>
        <begin position="579"/>
        <end position="642"/>
    </location>
</feature>
<dbReference type="PANTHER" id="PTHR10782">
    <property type="entry name" value="ZINC FINGER MIZ DOMAIN-CONTAINING PROTEIN"/>
    <property type="match status" value="1"/>
</dbReference>
<feature type="domain" description="PINIT" evidence="11">
    <location>
        <begin position="207"/>
        <end position="407"/>
    </location>
</feature>
<evidence type="ECO:0000256" key="6">
    <source>
        <dbReference type="ARBA" id="ARBA00022786"/>
    </source>
</evidence>
<name>A0A4E0RBJ7_FASHE</name>
<evidence type="ECO:0000313" key="13">
    <source>
        <dbReference type="Proteomes" id="UP000230066"/>
    </source>
</evidence>
<dbReference type="Pfam" id="PF02891">
    <property type="entry name" value="zf-MIZ"/>
    <property type="match status" value="1"/>
</dbReference>
<dbReference type="PANTHER" id="PTHR10782:SF94">
    <property type="entry name" value="SUPPRESSOR OF VARIEGATION 2-10, ISOFORM I"/>
    <property type="match status" value="1"/>
</dbReference>
<keyword evidence="6" id="KW-0833">Ubl conjugation pathway</keyword>
<feature type="region of interest" description="Disordered" evidence="9">
    <location>
        <begin position="143"/>
        <end position="186"/>
    </location>
</feature>
<dbReference type="GO" id="GO:0061665">
    <property type="term" value="F:SUMO ligase activity"/>
    <property type="evidence" value="ECO:0007669"/>
    <property type="project" value="TreeGrafter"/>
</dbReference>
<dbReference type="UniPathway" id="UPA00886"/>
<evidence type="ECO:0000259" key="11">
    <source>
        <dbReference type="PROSITE" id="PS51466"/>
    </source>
</evidence>
<evidence type="ECO:0000256" key="8">
    <source>
        <dbReference type="PROSITE-ProRule" id="PRU00452"/>
    </source>
</evidence>
<sequence length="1157" mass="125960">MNRGSDFEEYRALILRCKRPELDKLIKSTDLPRGGLKQDLQLRLISYLDQEPPDAFLNSLNDLLLRQKNSAVTLTGAQLNGLTLPNQAAGNVMWSPSHEGWETLYGGRVPGAQSGSFSSQSNNLTAPPMWSSWNQNVNTSNAQPAATLNCPPNSSLPTSTGNCSAAPSHDQSGHTGNANSGTSSGRNLIYQLQPGPIGPLIGLAGAKGSFRLPACLPGFRFRDSPFFKEIDTLLVPQIMTPNHIAFATGRRSYDRSLALRFTPDQAETITYHCRRLSSDRMDFGVQVIMRFARMDPDLTAQLMKAYGLTNSRGSRLDPIPQPCMLTLSEDSLPVHLAIQVNGRPVQLPPLLPSNRPGLDGRRNPRPINITQFLRVSPAIANYIRLTWTHDYSSFVYSLVGIYLMHKWSPQQLCTLLQSTSFQTAETMKAELIRKLQTGRSKGSKTQANPSLGLTTPVSAVDNTNSTTVVEDDDDDDDDLVMPNTLPVQLLCPLSKCRIEVPVRGRDCRHIQCYDATTYLIINERKPSWNCPVCDRKVYYEDLIIDGLFLEVLNSKAAQDLDEAVFHDDGTWSVLAERARANNSPGSSDSSDSDECEPKESTESRQTGCLNSAGATTVPAAQRTPNSVVSTLEPDSVGSSTTTISTGLSFGALSPAGSGSSSNAPSFFNPPPNSPTRSAANIPAAPFPSGSTPFRAPPHISPQAVGLDKDTDRPVQIQNITIDLTASDDEADKSSRSGSTGDCSGVLLISENDHHQCTTLARTPSTVPRTSNPSLLPPPPLSMPYLVPDRSSVLGQVTCPPIVSPQSMPRTIIPEAVGSLVSSNLSTDAISIDSIDITSNNLVQSPMWPQRQSNSSSVTPSTITTALPTPFESRKRASDMSQLTTTPTSGASFDVQFVGSNDNPTDSNSTSDSRTLSVKQSRHDPDPSPASLPVSAAPASSVTNFPEFGNPYESFDRRAQIYNPDQYHFYRHSSTAPGGRQTSGSYPCRSNGSGYNSPPHAYHSQFVSHSQQNHHSQTAISTYSGSPFDPAHCRRFRHGTTGPDRQTPPYQTNPAYRDPPQMYLSAESTYTRYLTDPVIHSRPEVSNLLVAPHGPGFTERHVSRQSGRTDSRFSPASFSRPPDQHYFHHHHHHNTSAQSSAPHWNARTGTTTHHTRRS</sequence>
<reference evidence="12" key="1">
    <citation type="submission" date="2019-03" db="EMBL/GenBank/DDBJ databases">
        <title>Improved annotation for the trematode Fasciola hepatica.</title>
        <authorList>
            <person name="Choi Y.-J."/>
            <person name="Martin J."/>
            <person name="Mitreva M."/>
        </authorList>
    </citation>
    <scope>NUCLEOTIDE SEQUENCE [LARGE SCALE GENOMIC DNA]</scope>
</reference>
<keyword evidence="13" id="KW-1185">Reference proteome</keyword>
<feature type="region of interest" description="Disordered" evidence="9">
    <location>
        <begin position="654"/>
        <end position="742"/>
    </location>
</feature>
<dbReference type="InterPro" id="IPR004181">
    <property type="entry name" value="Znf_MIZ"/>
</dbReference>
<evidence type="ECO:0000256" key="3">
    <source>
        <dbReference type="ARBA" id="ARBA00022679"/>
    </source>
</evidence>
<proteinExistence type="inferred from homology"/>
<feature type="compositionally biased region" description="Basic and acidic residues" evidence="9">
    <location>
        <begin position="1097"/>
        <end position="1110"/>
    </location>
</feature>
<feature type="compositionally biased region" description="Low complexity" evidence="9">
    <location>
        <begin position="654"/>
        <end position="666"/>
    </location>
</feature>
<gene>
    <name evidence="12" type="ORF">D915_004974</name>
</gene>
<dbReference type="GO" id="GO:0003712">
    <property type="term" value="F:transcription coregulator activity"/>
    <property type="evidence" value="ECO:0007669"/>
    <property type="project" value="TreeGrafter"/>
</dbReference>
<feature type="region of interest" description="Disordered" evidence="9">
    <location>
        <begin position="1095"/>
        <end position="1157"/>
    </location>
</feature>
<dbReference type="PROSITE" id="PS51466">
    <property type="entry name" value="PINIT"/>
    <property type="match status" value="1"/>
</dbReference>
<comment type="similarity">
    <text evidence="2">Belongs to the PIAS family.</text>
</comment>
<evidence type="ECO:0000256" key="2">
    <source>
        <dbReference type="ARBA" id="ARBA00005383"/>
    </source>
</evidence>
<feature type="compositionally biased region" description="Polar residues" evidence="9">
    <location>
        <begin position="603"/>
        <end position="614"/>
    </location>
</feature>
<dbReference type="GO" id="GO:0008270">
    <property type="term" value="F:zinc ion binding"/>
    <property type="evidence" value="ECO:0007669"/>
    <property type="project" value="UniProtKB-KW"/>
</dbReference>
<keyword evidence="4" id="KW-0479">Metal-binding</keyword>
<dbReference type="InterPro" id="IPR023321">
    <property type="entry name" value="PINIT"/>
</dbReference>
<dbReference type="Gene3D" id="2.60.120.780">
    <property type="entry name" value="PINIT domain"/>
    <property type="match status" value="1"/>
</dbReference>
<keyword evidence="5 8" id="KW-0863">Zinc-finger</keyword>
<dbReference type="PROSITE" id="PS51044">
    <property type="entry name" value="ZF_SP_RING"/>
    <property type="match status" value="1"/>
</dbReference>
<dbReference type="AlphaFoldDB" id="A0A4E0RBJ7"/>
<comment type="caution">
    <text evidence="12">The sequence shown here is derived from an EMBL/GenBank/DDBJ whole genome shotgun (WGS) entry which is preliminary data.</text>
</comment>
<dbReference type="InterPro" id="IPR038654">
    <property type="entry name" value="PINIT_sf"/>
</dbReference>
<feature type="domain" description="SP-RING-type" evidence="10">
    <location>
        <begin position="475"/>
        <end position="557"/>
    </location>
</feature>
<feature type="region of interest" description="Disordered" evidence="9">
    <location>
        <begin position="437"/>
        <end position="456"/>
    </location>
</feature>
<accession>A0A4E0RBJ7</accession>
<feature type="compositionally biased region" description="Low complexity" evidence="9">
    <location>
        <begin position="899"/>
        <end position="916"/>
    </location>
</feature>
<feature type="compositionally biased region" description="Polar residues" evidence="9">
    <location>
        <begin position="878"/>
        <end position="890"/>
    </location>
</feature>
<dbReference type="Gene3D" id="3.30.40.10">
    <property type="entry name" value="Zinc/RING finger domain, C3HC4 (zinc finger)"/>
    <property type="match status" value="1"/>
</dbReference>
<evidence type="ECO:0000256" key="9">
    <source>
        <dbReference type="SAM" id="MobiDB-lite"/>
    </source>
</evidence>
<evidence type="ECO:0000256" key="1">
    <source>
        <dbReference type="ARBA" id="ARBA00004718"/>
    </source>
</evidence>
<dbReference type="GO" id="GO:0016925">
    <property type="term" value="P:protein sumoylation"/>
    <property type="evidence" value="ECO:0007669"/>
    <property type="project" value="UniProtKB-UniPathway"/>
</dbReference>
<evidence type="ECO:0000313" key="12">
    <source>
        <dbReference type="EMBL" id="THD24005.1"/>
    </source>
</evidence>
<comment type="pathway">
    <text evidence="1">Protein modification; protein sumoylation.</text>
</comment>
<feature type="region of interest" description="Disordered" evidence="9">
    <location>
        <begin position="845"/>
        <end position="938"/>
    </location>
</feature>
<dbReference type="Pfam" id="PF14324">
    <property type="entry name" value="PINIT"/>
    <property type="match status" value="1"/>
</dbReference>
<organism evidence="12 13">
    <name type="scientific">Fasciola hepatica</name>
    <name type="common">Liver fluke</name>
    <dbReference type="NCBI Taxonomy" id="6192"/>
    <lineage>
        <taxon>Eukaryota</taxon>
        <taxon>Metazoa</taxon>
        <taxon>Spiralia</taxon>
        <taxon>Lophotrochozoa</taxon>
        <taxon>Platyhelminthes</taxon>
        <taxon>Trematoda</taxon>
        <taxon>Digenea</taxon>
        <taxon>Plagiorchiida</taxon>
        <taxon>Echinostomata</taxon>
        <taxon>Echinostomatoidea</taxon>
        <taxon>Fasciolidae</taxon>
        <taxon>Fasciola</taxon>
    </lineage>
</organism>
<evidence type="ECO:0000256" key="5">
    <source>
        <dbReference type="ARBA" id="ARBA00022771"/>
    </source>
</evidence>
<keyword evidence="12" id="KW-0436">Ligase</keyword>
<dbReference type="SUPFAM" id="SSF57850">
    <property type="entry name" value="RING/U-box"/>
    <property type="match status" value="1"/>
</dbReference>
<keyword evidence="3" id="KW-0808">Transferase</keyword>
<dbReference type="GO" id="GO:0016874">
    <property type="term" value="F:ligase activity"/>
    <property type="evidence" value="ECO:0007669"/>
    <property type="project" value="UniProtKB-KW"/>
</dbReference>
<evidence type="ECO:0000256" key="7">
    <source>
        <dbReference type="ARBA" id="ARBA00022833"/>
    </source>
</evidence>
<dbReference type="Proteomes" id="UP000230066">
    <property type="component" value="Unassembled WGS sequence"/>
</dbReference>
<protein>
    <submittedName>
        <fullName evidence="12">E3 SUMO-protein ligase PIAS1</fullName>
    </submittedName>
</protein>
<feature type="compositionally biased region" description="Polar residues" evidence="9">
    <location>
        <begin position="849"/>
        <end position="866"/>
    </location>
</feature>
<keyword evidence="7" id="KW-0862">Zinc</keyword>
<dbReference type="EMBL" id="JXXN02001823">
    <property type="protein sequence ID" value="THD24005.1"/>
    <property type="molecule type" value="Genomic_DNA"/>
</dbReference>
<feature type="compositionally biased region" description="Low complexity" evidence="9">
    <location>
        <begin position="1111"/>
        <end position="1120"/>
    </location>
</feature>
<evidence type="ECO:0000256" key="4">
    <source>
        <dbReference type="ARBA" id="ARBA00022723"/>
    </source>
</evidence>
<dbReference type="GO" id="GO:0006357">
    <property type="term" value="P:regulation of transcription by RNA polymerase II"/>
    <property type="evidence" value="ECO:0007669"/>
    <property type="project" value="TreeGrafter"/>
</dbReference>
<feature type="region of interest" description="Disordered" evidence="9">
    <location>
        <begin position="1038"/>
        <end position="1059"/>
    </location>
</feature>
<feature type="compositionally biased region" description="Low complexity" evidence="9">
    <location>
        <begin position="928"/>
        <end position="938"/>
    </location>
</feature>
<dbReference type="GO" id="GO:0000785">
    <property type="term" value="C:chromatin"/>
    <property type="evidence" value="ECO:0007669"/>
    <property type="project" value="TreeGrafter"/>
</dbReference>
<evidence type="ECO:0000259" key="10">
    <source>
        <dbReference type="PROSITE" id="PS51044"/>
    </source>
</evidence>
<dbReference type="CDD" id="cd16650">
    <property type="entry name" value="SP-RING_PIAS-like"/>
    <property type="match status" value="1"/>
</dbReference>